<name>A0AAD5YA33_9FUNG</name>
<keyword evidence="2" id="KW-0812">Transmembrane</keyword>
<proteinExistence type="predicted"/>
<organism evidence="4 5">
    <name type="scientific">Boothiomyces macroporosus</name>
    <dbReference type="NCBI Taxonomy" id="261099"/>
    <lineage>
        <taxon>Eukaryota</taxon>
        <taxon>Fungi</taxon>
        <taxon>Fungi incertae sedis</taxon>
        <taxon>Chytridiomycota</taxon>
        <taxon>Chytridiomycota incertae sedis</taxon>
        <taxon>Chytridiomycetes</taxon>
        <taxon>Rhizophydiales</taxon>
        <taxon>Terramycetaceae</taxon>
        <taxon>Boothiomyces</taxon>
    </lineage>
</organism>
<gene>
    <name evidence="4" type="ORF">HK103_000957</name>
</gene>
<dbReference type="Gene3D" id="1.10.8.10">
    <property type="entry name" value="DNA helicase RuvA subunit, C-terminal domain"/>
    <property type="match status" value="1"/>
</dbReference>
<dbReference type="InterPro" id="IPR015940">
    <property type="entry name" value="UBA"/>
</dbReference>
<dbReference type="SUPFAM" id="SSF46934">
    <property type="entry name" value="UBA-like"/>
    <property type="match status" value="1"/>
</dbReference>
<feature type="domain" description="UBA" evidence="3">
    <location>
        <begin position="71"/>
        <end position="111"/>
    </location>
</feature>
<dbReference type="PROSITE" id="PS50030">
    <property type="entry name" value="UBA"/>
    <property type="match status" value="1"/>
</dbReference>
<dbReference type="Proteomes" id="UP001210925">
    <property type="component" value="Unassembled WGS sequence"/>
</dbReference>
<dbReference type="InterPro" id="IPR009060">
    <property type="entry name" value="UBA-like_sf"/>
</dbReference>
<feature type="transmembrane region" description="Helical" evidence="2">
    <location>
        <begin position="6"/>
        <end position="27"/>
    </location>
</feature>
<evidence type="ECO:0000256" key="1">
    <source>
        <dbReference type="SAM" id="Coils"/>
    </source>
</evidence>
<keyword evidence="5" id="KW-1185">Reference proteome</keyword>
<keyword evidence="2" id="KW-0472">Membrane</keyword>
<reference evidence="4" key="1">
    <citation type="submission" date="2020-05" db="EMBL/GenBank/DDBJ databases">
        <title>Phylogenomic resolution of chytrid fungi.</title>
        <authorList>
            <person name="Stajich J.E."/>
            <person name="Amses K."/>
            <person name="Simmons R."/>
            <person name="Seto K."/>
            <person name="Myers J."/>
            <person name="Bonds A."/>
            <person name="Quandt C.A."/>
            <person name="Barry K."/>
            <person name="Liu P."/>
            <person name="Grigoriev I."/>
            <person name="Longcore J.E."/>
            <person name="James T.Y."/>
        </authorList>
    </citation>
    <scope>NUCLEOTIDE SEQUENCE</scope>
    <source>
        <strain evidence="4">PLAUS21</strain>
    </source>
</reference>
<protein>
    <recommendedName>
        <fullName evidence="3">UBA domain-containing protein</fullName>
    </recommendedName>
</protein>
<evidence type="ECO:0000259" key="3">
    <source>
        <dbReference type="PROSITE" id="PS50030"/>
    </source>
</evidence>
<dbReference type="EMBL" id="JADGKB010000012">
    <property type="protein sequence ID" value="KAJ3260322.1"/>
    <property type="molecule type" value="Genomic_DNA"/>
</dbReference>
<accession>A0AAD5YA33</accession>
<keyword evidence="2" id="KW-1133">Transmembrane helix</keyword>
<sequence>MTIPVLQAIGITTVCVAVVLTVGFVLIDEHFQRQQQHQYSEQKREYKEYKQEYKQNDDIFEGLRHRKKPFVPDTELMCQFSEMGFAHGSIVRALKDTNNNREEALEKLLQETVVEPLEKTTMNAPLIDLKEDPVPAPSNVSVVSDKETNVETAQASVTNPTSELTWISAERQAIQKRLSLLEEYERSTQLLSDADNIMNNDYKKQLLSTHETLKLALSESGSSALSSYYNPEADLEIQQQHDQNVLYNNDTELDLYQSVYPPAPEPEEEEVQMDSLSVVDLKSSKTTSEWDMASVHTDV</sequence>
<dbReference type="AlphaFoldDB" id="A0AAD5YA33"/>
<feature type="coiled-coil region" evidence="1">
    <location>
        <begin position="32"/>
        <end position="59"/>
    </location>
</feature>
<comment type="caution">
    <text evidence="4">The sequence shown here is derived from an EMBL/GenBank/DDBJ whole genome shotgun (WGS) entry which is preliminary data.</text>
</comment>
<evidence type="ECO:0000256" key="2">
    <source>
        <dbReference type="SAM" id="Phobius"/>
    </source>
</evidence>
<evidence type="ECO:0000313" key="5">
    <source>
        <dbReference type="Proteomes" id="UP001210925"/>
    </source>
</evidence>
<evidence type="ECO:0000313" key="4">
    <source>
        <dbReference type="EMBL" id="KAJ3260322.1"/>
    </source>
</evidence>
<keyword evidence="1" id="KW-0175">Coiled coil</keyword>